<dbReference type="Gene3D" id="3.30.450.20">
    <property type="entry name" value="PAS domain"/>
    <property type="match status" value="2"/>
</dbReference>
<dbReference type="GO" id="GO:0005886">
    <property type="term" value="C:plasma membrane"/>
    <property type="evidence" value="ECO:0007669"/>
    <property type="project" value="TreeGrafter"/>
</dbReference>
<dbReference type="InterPro" id="IPR036097">
    <property type="entry name" value="HisK_dim/P_sf"/>
</dbReference>
<dbReference type="SUPFAM" id="SSF47384">
    <property type="entry name" value="Homodimeric domain of signal transducing histidine kinase"/>
    <property type="match status" value="1"/>
</dbReference>
<dbReference type="PRINTS" id="PR00344">
    <property type="entry name" value="BCTRLSENSOR"/>
</dbReference>
<dbReference type="SMART" id="SM00388">
    <property type="entry name" value="HisKA"/>
    <property type="match status" value="1"/>
</dbReference>
<dbReference type="Pfam" id="PF00512">
    <property type="entry name" value="HisKA"/>
    <property type="match status" value="1"/>
</dbReference>
<evidence type="ECO:0000256" key="3">
    <source>
        <dbReference type="ARBA" id="ARBA00022553"/>
    </source>
</evidence>
<dbReference type="KEGG" id="ngg:RG540_CH40690"/>
<keyword evidence="7" id="KW-1133">Transmembrane helix</keyword>
<feature type="transmembrane region" description="Helical" evidence="7">
    <location>
        <begin position="48"/>
        <end position="70"/>
    </location>
</feature>
<dbReference type="GO" id="GO:0009927">
    <property type="term" value="F:histidine phosphotransfer kinase activity"/>
    <property type="evidence" value="ECO:0007669"/>
    <property type="project" value="TreeGrafter"/>
</dbReference>
<dbReference type="InterPro" id="IPR036890">
    <property type="entry name" value="HATPase_C_sf"/>
</dbReference>
<dbReference type="GeneID" id="24258749"/>
<dbReference type="Gene3D" id="1.10.287.130">
    <property type="match status" value="1"/>
</dbReference>
<dbReference type="PROSITE" id="PS50109">
    <property type="entry name" value="HIS_KIN"/>
    <property type="match status" value="1"/>
</dbReference>
<comment type="catalytic activity">
    <reaction evidence="1">
        <text>ATP + protein L-histidine = ADP + protein N-phospho-L-histidine.</text>
        <dbReference type="EC" id="2.7.13.3"/>
    </reaction>
</comment>
<dbReference type="InterPro" id="IPR005467">
    <property type="entry name" value="His_kinase_dom"/>
</dbReference>
<dbReference type="InterPro" id="IPR035965">
    <property type="entry name" value="PAS-like_dom_sf"/>
</dbReference>
<keyword evidence="10" id="KW-1185">Reference proteome</keyword>
<dbReference type="PANTHER" id="PTHR43047:SF72">
    <property type="entry name" value="OSMOSENSING HISTIDINE PROTEIN KINASE SLN1"/>
    <property type="match status" value="1"/>
</dbReference>
<dbReference type="HOGENOM" id="CLU_018130_0_0_5"/>
<evidence type="ECO:0000313" key="9">
    <source>
        <dbReference type="EMBL" id="CDN50218.1"/>
    </source>
</evidence>
<dbReference type="InterPro" id="IPR003661">
    <property type="entry name" value="HisK_dim/P_dom"/>
</dbReference>
<dbReference type="RefSeq" id="WP_038591650.1">
    <property type="nucleotide sequence ID" value="NZ_HG938353.1"/>
</dbReference>
<dbReference type="SUPFAM" id="SSF55785">
    <property type="entry name" value="PYP-like sensor domain (PAS domain)"/>
    <property type="match status" value="2"/>
</dbReference>
<dbReference type="EMBL" id="HG938353">
    <property type="protein sequence ID" value="CDN50218.1"/>
    <property type="molecule type" value="Genomic_DNA"/>
</dbReference>
<dbReference type="SUPFAM" id="SSF55874">
    <property type="entry name" value="ATPase domain of HSP90 chaperone/DNA topoisomerase II/histidine kinase"/>
    <property type="match status" value="1"/>
</dbReference>
<dbReference type="AlphaFoldDB" id="A0A068SVH4"/>
<dbReference type="InterPro" id="IPR003594">
    <property type="entry name" value="HATPase_dom"/>
</dbReference>
<keyword evidence="7" id="KW-0472">Membrane</keyword>
<feature type="coiled-coil region" evidence="6">
    <location>
        <begin position="110"/>
        <end position="144"/>
    </location>
</feature>
<keyword evidence="5" id="KW-0418">Kinase</keyword>
<gene>
    <name evidence="9" type="primary">divL</name>
    <name evidence="9" type="ORF">RG540_CH40690</name>
</gene>
<evidence type="ECO:0000256" key="5">
    <source>
        <dbReference type="ARBA" id="ARBA00022777"/>
    </source>
</evidence>
<dbReference type="Gene3D" id="3.30.565.10">
    <property type="entry name" value="Histidine kinase-like ATPase, C-terminal domain"/>
    <property type="match status" value="1"/>
</dbReference>
<dbReference type="Pfam" id="PF12860">
    <property type="entry name" value="PAS_7"/>
    <property type="match status" value="2"/>
</dbReference>
<dbReference type="SMART" id="SM00091">
    <property type="entry name" value="PAS"/>
    <property type="match status" value="3"/>
</dbReference>
<evidence type="ECO:0000256" key="4">
    <source>
        <dbReference type="ARBA" id="ARBA00022679"/>
    </source>
</evidence>
<evidence type="ECO:0000256" key="7">
    <source>
        <dbReference type="SAM" id="Phobius"/>
    </source>
</evidence>
<keyword evidence="4" id="KW-0808">Transferase</keyword>
<dbReference type="CDD" id="cd00075">
    <property type="entry name" value="HATPase"/>
    <property type="match status" value="1"/>
</dbReference>
<dbReference type="EC" id="2.7.13.3" evidence="2"/>
<evidence type="ECO:0000259" key="8">
    <source>
        <dbReference type="PROSITE" id="PS50109"/>
    </source>
</evidence>
<dbReference type="Pfam" id="PF02518">
    <property type="entry name" value="HATPase_c"/>
    <property type="match status" value="1"/>
</dbReference>
<proteinExistence type="predicted"/>
<accession>A0A068SVH4</accession>
<name>A0A068SVH4_NEOGA</name>
<dbReference type="PANTHER" id="PTHR43047">
    <property type="entry name" value="TWO-COMPONENT HISTIDINE PROTEIN KINASE"/>
    <property type="match status" value="1"/>
</dbReference>
<feature type="transmembrane region" description="Helical" evidence="7">
    <location>
        <begin position="86"/>
        <end position="107"/>
    </location>
</feature>
<dbReference type="CDD" id="cd00082">
    <property type="entry name" value="HisKA"/>
    <property type="match status" value="1"/>
</dbReference>
<dbReference type="Proteomes" id="UP000028181">
    <property type="component" value="Chromosome I"/>
</dbReference>
<evidence type="ECO:0000256" key="6">
    <source>
        <dbReference type="SAM" id="Coils"/>
    </source>
</evidence>
<evidence type="ECO:0000256" key="1">
    <source>
        <dbReference type="ARBA" id="ARBA00000085"/>
    </source>
</evidence>
<reference evidence="10" key="1">
    <citation type="journal article" date="2014" name="BMC Genomics">
        <title>Genome sequencing of two Neorhizobium galegae strains reveals a noeT gene responsible for the unusual acetylation of the nodulation factors.</title>
        <authorList>
            <person name="Osterman J."/>
            <person name="Marsh J."/>
            <person name="Laine P.K."/>
            <person name="Zeng Z."/>
            <person name="Alatalo E."/>
            <person name="Sullivan J.T."/>
            <person name="Young J.P."/>
            <person name="Thomas-Oates J."/>
            <person name="Paulin L."/>
            <person name="Lindstrom K."/>
        </authorList>
    </citation>
    <scope>NUCLEOTIDE SEQUENCE [LARGE SCALE GENOMIC DNA]</scope>
    <source>
        <strain evidence="10">HAMBI 540</strain>
    </source>
</reference>
<keyword evidence="6" id="KW-0175">Coiled coil</keyword>
<dbReference type="SMART" id="SM00387">
    <property type="entry name" value="HATPase_c"/>
    <property type="match status" value="1"/>
</dbReference>
<dbReference type="GO" id="GO:0000155">
    <property type="term" value="F:phosphorelay sensor kinase activity"/>
    <property type="evidence" value="ECO:0007669"/>
    <property type="project" value="InterPro"/>
</dbReference>
<keyword evidence="3" id="KW-0597">Phosphoprotein</keyword>
<sequence>MSVRKMSSSERADPLCGGAEAPALRPVAGRSGFGSPDGNAIVGRLRRLALFGSAFLSGTALSGLATAALAQQSGNAAVRLFSSTEVIVSSLVMGALGAALFSAIWLVRQRGNMEAETQEMRSALSDAQQRISKFEALIADKNRRIVVWESGSSKPEFLGQLPVETGAPQQDREFLAFGRWMRGSSASELEKSIELLRVEARSFDMVVETNRDEILEVQGRVSGGKAFVRFIALNNLRAELAELKIERERLTNSIMLFHSLLDAIEQPVWRRDSQGKLTWVNHAYGDAVEASTPAQAIEDGREFLGSIAREKIRAAATSTSPFHDRISTVVHGNRTMFDVVDVVVPGGSTGIAIDVSEVEAVREELKRTLKSHAETLDHLATPVAIFDGDRRLQFYNQAFVQLWGFTLPFLDQRPDNSELLDKLRSDGKLPEQLSWRSWKETALSVYQSPDTQTDLWHLPNGQTLRVIATAHPQGGATWVFENLTEQVDLETRYNTLVQVQGETIDHLSEGVAVFGPDGRIRLSNPAFRALWGITAEESKPGTHIKAIETACSPSYDKPDGWRRFGQMLTNFDDERPSLQGTFELYSGLILDYAVTPLPNAQTMLTFVDMTASARAERALKEKNEALQKADELKNDFVQHVSYELRSPLTNIIGFTDLLKTPGIGTLNERQSEYIDHISTSSSVLLTIVNDILDLATVDAGIMQLNYSEMAIDDLLDDVAMQIADRLHENGVALAITAPAGLGTIVADQQRLKQILIKLLTNATNFAPEGSAITLNCWRTHSDVFFSVTDKGPGIPEDILKTVFDRFSANAKGGKRSGAGLGLSIVESFVTLHHGDVAIDSKPGQGTTVTCRIPSGTTARSVAAE</sequence>
<keyword evidence="7" id="KW-0812">Transmembrane</keyword>
<feature type="domain" description="Histidine kinase" evidence="8">
    <location>
        <begin position="639"/>
        <end position="856"/>
    </location>
</feature>
<dbReference type="eggNOG" id="COG2205">
    <property type="taxonomic scope" value="Bacteria"/>
</dbReference>
<dbReference type="InterPro" id="IPR000014">
    <property type="entry name" value="PAS"/>
</dbReference>
<protein>
    <recommendedName>
        <fullName evidence="2">histidine kinase</fullName>
        <ecNumber evidence="2">2.7.13.3</ecNumber>
    </recommendedName>
</protein>
<dbReference type="PATRIC" id="fig|1028800.3.peg.4128"/>
<evidence type="ECO:0000256" key="2">
    <source>
        <dbReference type="ARBA" id="ARBA00012438"/>
    </source>
</evidence>
<dbReference type="InterPro" id="IPR004358">
    <property type="entry name" value="Sig_transdc_His_kin-like_C"/>
</dbReference>
<organism evidence="9 10">
    <name type="scientific">Neorhizobium galegae bv. orientalis str. HAMBI 540</name>
    <dbReference type="NCBI Taxonomy" id="1028800"/>
    <lineage>
        <taxon>Bacteria</taxon>
        <taxon>Pseudomonadati</taxon>
        <taxon>Pseudomonadota</taxon>
        <taxon>Alphaproteobacteria</taxon>
        <taxon>Hyphomicrobiales</taxon>
        <taxon>Rhizobiaceae</taxon>
        <taxon>Rhizobium/Agrobacterium group</taxon>
        <taxon>Neorhizobium</taxon>
    </lineage>
</organism>
<evidence type="ECO:0000313" key="10">
    <source>
        <dbReference type="Proteomes" id="UP000028181"/>
    </source>
</evidence>